<dbReference type="HOGENOM" id="CLU_613547_0_0_7"/>
<organism evidence="2">
    <name type="scientific">Desulfovibrio sp. U5L</name>
    <dbReference type="NCBI Taxonomy" id="596152"/>
    <lineage>
        <taxon>Bacteria</taxon>
        <taxon>Pseudomonadati</taxon>
        <taxon>Thermodesulfobacteriota</taxon>
        <taxon>Desulfovibrionia</taxon>
        <taxon>Desulfovibrionales</taxon>
        <taxon>Desulfovibrionaceae</taxon>
        <taxon>Desulfovibrio</taxon>
    </lineage>
</organism>
<feature type="region of interest" description="Disordered" evidence="1">
    <location>
        <begin position="139"/>
        <end position="163"/>
    </location>
</feature>
<name>I2Q019_9BACT</name>
<sequence>MAWGSTEYDLLRQKYANQTQVANAEATKANAAMQGIEQQPGMQAAQDQAAMDRARLAANNQSMIADMNNQSAQDIANSKDQAQRDIAALQDQGANYRTGLSTSTQSSIADGQLGLEGAKAAAEDQTRRYALTKPSTVWNEQTGERGSQPGVNFSQPPDIGTSPLDRFRNLPRYRDGGPAVAGRPIIVGDGGKPEVFVPKTDGVVLPDANAIRNARSRLDVMIPREGSAVDAHLARAGVSDYSPPRSRPQPAVQAGGDTENFDYVGLARKFSDPKTPAEWKQTALASLRPDQRELVRNSMEVNPQIDAVLAKADAARKSAPSMREVAANNIGQTWDFLTGGKRDAAQQESGDGYKPNVGERIRASLAPAVDQAAESVRNSVYPGERSNEASPEWADMRQAVRSRLNTGASQAPETSGDTMPVGMVDDLDNESLAYRIGRGVRAALGK</sequence>
<feature type="region of interest" description="Disordered" evidence="1">
    <location>
        <begin position="366"/>
        <end position="393"/>
    </location>
</feature>
<reference evidence="2" key="1">
    <citation type="submission" date="2011-11" db="EMBL/GenBank/DDBJ databases">
        <title>Improved High-Quality Draft sequence of Desulfovibrio sp. U5L.</title>
        <authorList>
            <consortium name="US DOE Joint Genome Institute"/>
            <person name="Lucas S."/>
            <person name="Han J."/>
            <person name="Lapidus A."/>
            <person name="Cheng J.-F."/>
            <person name="Goodwin L."/>
            <person name="Pitluck S."/>
            <person name="Peters L."/>
            <person name="Ovchinnikova G."/>
            <person name="Held B."/>
            <person name="Detter J.C."/>
            <person name="Han C."/>
            <person name="Tapia R."/>
            <person name="Land M."/>
            <person name="Hauser L."/>
            <person name="Kyrpides N."/>
            <person name="Ivanova N."/>
            <person name="Pagani I."/>
            <person name="Gabster J."/>
            <person name="Walker C."/>
            <person name="Stolyar S."/>
            <person name="Stahl D."/>
            <person name="Arkin A."/>
            <person name="Dehal P."/>
            <person name="Hazen T."/>
            <person name="Woyke T."/>
        </authorList>
    </citation>
    <scope>NUCLEOTIDE SEQUENCE [LARGE SCALE GENOMIC DNA]</scope>
    <source>
        <strain evidence="2">U5L</strain>
    </source>
</reference>
<dbReference type="STRING" id="596152.DesU5LDRAFT_1436"/>
<feature type="region of interest" description="Disordered" evidence="1">
    <location>
        <begin position="238"/>
        <end position="257"/>
    </location>
</feature>
<protein>
    <submittedName>
        <fullName evidence="2">Uncharacterized protein</fullName>
    </submittedName>
</protein>
<evidence type="ECO:0000256" key="1">
    <source>
        <dbReference type="SAM" id="MobiDB-lite"/>
    </source>
</evidence>
<gene>
    <name evidence="2" type="ORF">DesU5LDRAFT_1436</name>
</gene>
<dbReference type="OrthoDB" id="3778130at2"/>
<evidence type="ECO:0000313" key="2">
    <source>
        <dbReference type="EMBL" id="EIG53125.1"/>
    </source>
</evidence>
<dbReference type="AlphaFoldDB" id="I2Q019"/>
<feature type="region of interest" description="Disordered" evidence="1">
    <location>
        <begin position="402"/>
        <end position="421"/>
    </location>
</feature>
<feature type="compositionally biased region" description="Polar residues" evidence="1">
    <location>
        <begin position="403"/>
        <end position="417"/>
    </location>
</feature>
<dbReference type="EMBL" id="JH600068">
    <property type="protein sequence ID" value="EIG53125.1"/>
    <property type="molecule type" value="Genomic_DNA"/>
</dbReference>
<accession>I2Q019</accession>
<feature type="compositionally biased region" description="Polar residues" evidence="1">
    <location>
        <begin position="139"/>
        <end position="155"/>
    </location>
</feature>
<proteinExistence type="predicted"/>